<dbReference type="GO" id="GO:0016787">
    <property type="term" value="F:hydrolase activity"/>
    <property type="evidence" value="ECO:0007669"/>
    <property type="project" value="UniProtKB-KW"/>
</dbReference>
<keyword evidence="1" id="KW-0472">Membrane</keyword>
<comment type="caution">
    <text evidence="2">The sequence shown here is derived from an EMBL/GenBank/DDBJ whole genome shotgun (WGS) entry which is preliminary data.</text>
</comment>
<keyword evidence="1" id="KW-0812">Transmembrane</keyword>
<sequence>MYRWGHVGAALFCYAPVGAVLTRTGAPELALLGATVAVALATVPDADEYLPIDHRGPTHTVWFIAGAALLSAGVGWALGAAVGRPVAIAATVGTAAALSLTSHLLADSVTPMGIRPFRPVSAWHYTFDVTPAANPRANVALLGVGSAVTVGCQALVLGIQ</sequence>
<evidence type="ECO:0000256" key="1">
    <source>
        <dbReference type="SAM" id="Phobius"/>
    </source>
</evidence>
<dbReference type="EMBL" id="JAHLKM010000004">
    <property type="protein sequence ID" value="MCQ4332930.1"/>
    <property type="molecule type" value="Genomic_DNA"/>
</dbReference>
<feature type="transmembrane region" description="Helical" evidence="1">
    <location>
        <begin position="86"/>
        <end position="106"/>
    </location>
</feature>
<name>A0A9R1CS65_9EURY</name>
<keyword evidence="3" id="KW-1185">Reference proteome</keyword>
<dbReference type="Proteomes" id="UP001139494">
    <property type="component" value="Unassembled WGS sequence"/>
</dbReference>
<evidence type="ECO:0000313" key="3">
    <source>
        <dbReference type="Proteomes" id="UP001139494"/>
    </source>
</evidence>
<feature type="transmembrane region" description="Helical" evidence="1">
    <location>
        <begin position="139"/>
        <end position="159"/>
    </location>
</feature>
<reference evidence="2" key="1">
    <citation type="journal article" date="2023" name="Front. Microbiol.">
        <title>Genomic-based phylogenetic and metabolic analyses of the genus Natronomonas, and description of Natronomonas aquatica sp. nov.</title>
        <authorList>
            <person name="Garcia-Roldan A."/>
            <person name="Duran-Viseras A."/>
            <person name="de la Haba R.R."/>
            <person name="Corral P."/>
            <person name="Sanchez-Porro C."/>
            <person name="Ventosa A."/>
        </authorList>
    </citation>
    <scope>NUCLEOTIDE SEQUENCE</scope>
    <source>
        <strain evidence="2">F2-12</strain>
    </source>
</reference>
<protein>
    <submittedName>
        <fullName evidence="2">Metal-dependent hydrolase</fullName>
    </submittedName>
</protein>
<organism evidence="2 3">
    <name type="scientific">Natronomonas aquatica</name>
    <dbReference type="NCBI Taxonomy" id="2841590"/>
    <lineage>
        <taxon>Archaea</taxon>
        <taxon>Methanobacteriati</taxon>
        <taxon>Methanobacteriota</taxon>
        <taxon>Stenosarchaea group</taxon>
        <taxon>Halobacteria</taxon>
        <taxon>Halobacteriales</taxon>
        <taxon>Natronomonadaceae</taxon>
        <taxon>Natronomonas</taxon>
    </lineage>
</organism>
<evidence type="ECO:0000313" key="2">
    <source>
        <dbReference type="EMBL" id="MCQ4332930.1"/>
    </source>
</evidence>
<proteinExistence type="predicted"/>
<feature type="transmembrane region" description="Helical" evidence="1">
    <location>
        <begin position="60"/>
        <end position="79"/>
    </location>
</feature>
<dbReference type="RefSeq" id="WP_256028880.1">
    <property type="nucleotide sequence ID" value="NZ_JAHLKM010000004.1"/>
</dbReference>
<dbReference type="Pfam" id="PF04307">
    <property type="entry name" value="YdjM"/>
    <property type="match status" value="1"/>
</dbReference>
<accession>A0A9R1CS65</accession>
<dbReference type="InterPro" id="IPR007404">
    <property type="entry name" value="YdjM-like"/>
</dbReference>
<gene>
    <name evidence="2" type="ORF">KM295_05340</name>
</gene>
<keyword evidence="2" id="KW-0378">Hydrolase</keyword>
<dbReference type="AlphaFoldDB" id="A0A9R1CS65"/>
<keyword evidence="1" id="KW-1133">Transmembrane helix</keyword>